<keyword evidence="2" id="KW-1185">Reference proteome</keyword>
<dbReference type="NCBIfam" id="NF033225">
    <property type="entry name" value="spore_CmpA"/>
    <property type="match status" value="1"/>
</dbReference>
<dbReference type="RefSeq" id="WP_153737248.1">
    <property type="nucleotide sequence ID" value="NZ_WJNG01000011.1"/>
</dbReference>
<dbReference type="Pfam" id="PF26301">
    <property type="entry name" value="spore_CmpA"/>
    <property type="match status" value="1"/>
</dbReference>
<dbReference type="OrthoDB" id="2691694at2"/>
<reference evidence="1" key="1">
    <citation type="submission" date="2019-11" db="EMBL/GenBank/DDBJ databases">
        <authorList>
            <person name="Li J."/>
        </authorList>
    </citation>
    <scope>NUCLEOTIDE SEQUENCE</scope>
    <source>
        <strain evidence="1">B6B</strain>
    </source>
</reference>
<comment type="caution">
    <text evidence="1">The sequence shown here is derived from an EMBL/GenBank/DDBJ whole genome shotgun (WGS) entry which is preliminary data.</text>
</comment>
<organism evidence="1 2">
    <name type="scientific">Aquibacillus halophilus</name>
    <dbReference type="NCBI Taxonomy" id="930132"/>
    <lineage>
        <taxon>Bacteria</taxon>
        <taxon>Bacillati</taxon>
        <taxon>Bacillota</taxon>
        <taxon>Bacilli</taxon>
        <taxon>Bacillales</taxon>
        <taxon>Bacillaceae</taxon>
        <taxon>Aquibacillus</taxon>
    </lineage>
</organism>
<name>A0A6A8DDG9_9BACI</name>
<dbReference type="InterPro" id="IPR047764">
    <property type="entry name" value="CmpA"/>
</dbReference>
<proteinExistence type="predicted"/>
<dbReference type="EMBL" id="WJNG01000011">
    <property type="protein sequence ID" value="MRH43614.1"/>
    <property type="molecule type" value="Genomic_DNA"/>
</dbReference>
<dbReference type="AlphaFoldDB" id="A0A6A8DDG9"/>
<evidence type="ECO:0000313" key="1">
    <source>
        <dbReference type="EMBL" id="MRH43614.1"/>
    </source>
</evidence>
<accession>A0A6A8DDG9</accession>
<dbReference type="Proteomes" id="UP000799092">
    <property type="component" value="Unassembled WGS sequence"/>
</dbReference>
<gene>
    <name evidence="1" type="primary">cmpA</name>
    <name evidence="1" type="ORF">GH741_13130</name>
</gene>
<sequence>MPNWFKKQMTEAFHTKDLYQIKILNQCWFFYRNKHLS</sequence>
<evidence type="ECO:0000313" key="2">
    <source>
        <dbReference type="Proteomes" id="UP000799092"/>
    </source>
</evidence>
<protein>
    <submittedName>
        <fullName evidence="1">Cortex morphogenetic protein CmpA</fullName>
    </submittedName>
</protein>